<dbReference type="EnsemblPlants" id="TraesCS6A02G247300.1">
    <property type="protein sequence ID" value="TraesCS6A02G247300.1"/>
    <property type="gene ID" value="TraesCS6A02G247300"/>
</dbReference>
<keyword evidence="4" id="KW-1185">Reference proteome</keyword>
<keyword evidence="2" id="KW-0812">Transmembrane</keyword>
<evidence type="ECO:0000313" key="4">
    <source>
        <dbReference type="Proteomes" id="UP000019116"/>
    </source>
</evidence>
<protein>
    <submittedName>
        <fullName evidence="3">Uncharacterized protein</fullName>
    </submittedName>
</protein>
<dbReference type="SMR" id="A0A3B6NRX5"/>
<sequence>MFSLSSPPLALERKLKLSTTYTILLVFFLFTLYITSCEARRLRVNGKHLSSSKSSSSSQDATEVADAQKQTRSSLMVHDVGKKARAAGSGIDQSTGAGATLINRSGGIRNTTHAARVSQQLPHRKHVDDQGIHLDYAQPRTRTPYHN</sequence>
<feature type="region of interest" description="Disordered" evidence="1">
    <location>
        <begin position="48"/>
        <end position="147"/>
    </location>
</feature>
<dbReference type="Gramene" id="TraesPARA_EIv1.0_1953060.1">
    <property type="protein sequence ID" value="TraesPARA_EIv1.0_1953060.1.CDS"/>
    <property type="gene ID" value="TraesPARA_EIv1.0_1953060"/>
</dbReference>
<organism evidence="3">
    <name type="scientific">Triticum aestivum</name>
    <name type="common">Wheat</name>
    <dbReference type="NCBI Taxonomy" id="4565"/>
    <lineage>
        <taxon>Eukaryota</taxon>
        <taxon>Viridiplantae</taxon>
        <taxon>Streptophyta</taxon>
        <taxon>Embryophyta</taxon>
        <taxon>Tracheophyta</taxon>
        <taxon>Spermatophyta</taxon>
        <taxon>Magnoliopsida</taxon>
        <taxon>Liliopsida</taxon>
        <taxon>Poales</taxon>
        <taxon>Poaceae</taxon>
        <taxon>BOP clade</taxon>
        <taxon>Pooideae</taxon>
        <taxon>Triticodae</taxon>
        <taxon>Triticeae</taxon>
        <taxon>Triticinae</taxon>
        <taxon>Triticum</taxon>
    </lineage>
</organism>
<dbReference type="PANTHER" id="PTHR34961">
    <property type="entry name" value="TRANSMEMBRANE PROTEIN"/>
    <property type="match status" value="1"/>
</dbReference>
<dbReference type="OrthoDB" id="685149at2759"/>
<feature type="compositionally biased region" description="Polar residues" evidence="1">
    <location>
        <begin position="108"/>
        <end position="121"/>
    </location>
</feature>
<dbReference type="Gramene" id="TraesJAG6A03G03349450.1">
    <property type="protein sequence ID" value="TraesJAG6A03G03349450.1"/>
    <property type="gene ID" value="TraesJAG6A03G03349450"/>
</dbReference>
<dbReference type="InterPro" id="IPR053313">
    <property type="entry name" value="RGF"/>
</dbReference>
<dbReference type="Gramene" id="TraesRN6A0100648600.1">
    <property type="protein sequence ID" value="TraesRN6A0100648600.1"/>
    <property type="gene ID" value="TraesRN6A0100648600"/>
</dbReference>
<dbReference type="Gramene" id="TraesCAD_scaffold_007547_01G000100.1">
    <property type="protein sequence ID" value="TraesCAD_scaffold_007547_01G000100.1"/>
    <property type="gene ID" value="TraesCAD_scaffold_007547_01G000100"/>
</dbReference>
<dbReference type="Proteomes" id="UP000019116">
    <property type="component" value="Chromosome 6A"/>
</dbReference>
<evidence type="ECO:0000313" key="3">
    <source>
        <dbReference type="EnsemblPlants" id="TraesCS6A02G247300.1"/>
    </source>
</evidence>
<proteinExistence type="predicted"/>
<dbReference type="Gramene" id="TraesROB_scaffold_101571_01G000100.1">
    <property type="protein sequence ID" value="TraesROB_scaffold_101571_01G000100.1"/>
    <property type="gene ID" value="TraesROB_scaffold_101571_01G000100"/>
</dbReference>
<evidence type="ECO:0000256" key="1">
    <source>
        <dbReference type="SAM" id="MobiDB-lite"/>
    </source>
</evidence>
<keyword evidence="2" id="KW-1133">Transmembrane helix</keyword>
<dbReference type="AlphaFoldDB" id="A0A3B6NRX5"/>
<evidence type="ECO:0000256" key="2">
    <source>
        <dbReference type="SAM" id="Phobius"/>
    </source>
</evidence>
<reference evidence="3" key="1">
    <citation type="submission" date="2018-08" db="EMBL/GenBank/DDBJ databases">
        <authorList>
            <person name="Rossello M."/>
        </authorList>
    </citation>
    <scope>NUCLEOTIDE SEQUENCE [LARGE SCALE GENOMIC DNA]</scope>
    <source>
        <strain evidence="3">cv. Chinese Spring</strain>
    </source>
</reference>
<dbReference type="Gramene" id="TraesLDM6A03G03359030.1">
    <property type="protein sequence ID" value="TraesLDM6A03G03359030.1"/>
    <property type="gene ID" value="TraesLDM6A03G03359030"/>
</dbReference>
<dbReference type="PaxDb" id="4565-Traes_6AL_FF3702176.1"/>
<reference evidence="3" key="2">
    <citation type="submission" date="2018-10" db="UniProtKB">
        <authorList>
            <consortium name="EnsemblPlants"/>
        </authorList>
    </citation>
    <scope>IDENTIFICATION</scope>
</reference>
<dbReference type="Gramene" id="TraesNOR6A03G03388930.1">
    <property type="protein sequence ID" value="TraesNOR6A03G03388930.1"/>
    <property type="gene ID" value="TraesNOR6A03G03388930"/>
</dbReference>
<dbReference type="PANTHER" id="PTHR34961:SF1">
    <property type="entry name" value="ROOT MERISTEM GROWTH FACTOR 10"/>
    <property type="match status" value="1"/>
</dbReference>
<dbReference type="Gramene" id="TraesWEE_scaffold_091586_01G000100.1">
    <property type="protein sequence ID" value="TraesWEE_scaffold_091586_01G000100.1"/>
    <property type="gene ID" value="TraesWEE_scaffold_091586_01G000100"/>
</dbReference>
<keyword evidence="2" id="KW-0472">Membrane</keyword>
<dbReference type="Gramene" id="TraesLAC6A03G03311980.1">
    <property type="protein sequence ID" value="TraesLAC6A03G03311980.1"/>
    <property type="gene ID" value="TraesLAC6A03G03311980"/>
</dbReference>
<accession>A0A3B6NRX5</accession>
<feature type="transmembrane region" description="Helical" evidence="2">
    <location>
        <begin position="20"/>
        <end position="39"/>
    </location>
</feature>
<dbReference type="Gramene" id="TraesCS6A02G247300.1">
    <property type="protein sequence ID" value="TraesCS6A02G247300.1"/>
    <property type="gene ID" value="TraesCS6A02G247300"/>
</dbReference>
<dbReference type="Gramene" id="TraesARI6A03G03312610.1">
    <property type="protein sequence ID" value="TraesARI6A03G03312610.1"/>
    <property type="gene ID" value="TraesARI6A03G03312610"/>
</dbReference>
<name>A0A3B6NRX5_WHEAT</name>
<dbReference type="Gramene" id="TraesSYM6A03G03298030.1">
    <property type="protein sequence ID" value="TraesSYM6A03G03298030.1"/>
    <property type="gene ID" value="TraesSYM6A03G03298030"/>
</dbReference>
<dbReference type="Gramene" id="TraesCLE_scaffold_005676_01G000200.1">
    <property type="protein sequence ID" value="TraesCLE_scaffold_005676_01G000200.1"/>
    <property type="gene ID" value="TraesCLE_scaffold_005676_01G000200"/>
</dbReference>
<dbReference type="Gramene" id="TraesSTA6A03G03346220.1">
    <property type="protein sequence ID" value="TraesSTA6A03G03346220.1"/>
    <property type="gene ID" value="TraesSTA6A03G03346220"/>
</dbReference>
<dbReference type="Gramene" id="TraesRN6B0100781500.1">
    <property type="protein sequence ID" value="TraesRN6B0100781500.1"/>
    <property type="gene ID" value="TraesRN6B0100781500"/>
</dbReference>
<dbReference type="Gramene" id="TraesCS6A03G0671900.1">
    <property type="protein sequence ID" value="TraesCS6A03G0671900.1.CDS"/>
    <property type="gene ID" value="TraesCS6A03G0671900"/>
</dbReference>